<protein>
    <recommendedName>
        <fullName evidence="1">Transposase IS204/IS1001/IS1096/IS1165 DDE domain-containing protein</fullName>
    </recommendedName>
</protein>
<evidence type="ECO:0000313" key="3">
    <source>
        <dbReference type="Proteomes" id="UP000441717"/>
    </source>
</evidence>
<feature type="domain" description="Transposase IS204/IS1001/IS1096/IS1165 DDE" evidence="1">
    <location>
        <begin position="1"/>
        <end position="58"/>
    </location>
</feature>
<evidence type="ECO:0000259" key="1">
    <source>
        <dbReference type="Pfam" id="PF01610"/>
    </source>
</evidence>
<evidence type="ECO:0000313" key="2">
    <source>
        <dbReference type="EMBL" id="MQL53414.1"/>
    </source>
</evidence>
<dbReference type="AlphaFoldDB" id="A0A6N7ITK6"/>
<dbReference type="EMBL" id="WHYR01000049">
    <property type="protein sequence ID" value="MQL53414.1"/>
    <property type="molecule type" value="Genomic_DNA"/>
</dbReference>
<accession>A0A6N7ITK6</accession>
<comment type="caution">
    <text evidence="2">The sequence shown here is derived from an EMBL/GenBank/DDBJ whole genome shotgun (WGS) entry which is preliminary data.</text>
</comment>
<keyword evidence="3" id="KW-1185">Reference proteome</keyword>
<gene>
    <name evidence="2" type="ORF">GFC01_14335</name>
</gene>
<name>A0A6N7ITK6_9FIRM</name>
<reference evidence="2 3" key="1">
    <citation type="submission" date="2019-10" db="EMBL/GenBank/DDBJ databases">
        <title>Comparative genomics of sulfur disproportionating microorganisms.</title>
        <authorList>
            <person name="Ward L.M."/>
            <person name="Bertran E."/>
            <person name="Johnston D."/>
        </authorList>
    </citation>
    <scope>NUCLEOTIDE SEQUENCE [LARGE SCALE GENOMIC DNA]</scope>
    <source>
        <strain evidence="2 3">DSM 14055</strain>
    </source>
</reference>
<dbReference type="InterPro" id="IPR002560">
    <property type="entry name" value="Transposase_DDE"/>
</dbReference>
<proteinExistence type="predicted"/>
<organism evidence="2 3">
    <name type="scientific">Desulfofundulus thermobenzoicus</name>
    <dbReference type="NCBI Taxonomy" id="29376"/>
    <lineage>
        <taxon>Bacteria</taxon>
        <taxon>Bacillati</taxon>
        <taxon>Bacillota</taxon>
        <taxon>Clostridia</taxon>
        <taxon>Eubacteriales</taxon>
        <taxon>Peptococcaceae</taxon>
        <taxon>Desulfofundulus</taxon>
    </lineage>
</organism>
<sequence>MPQAQLVFDRFYVMKIINEAVDKVHRNDARQNETLKKTRYIWLKNPQNLTAKQCKKLEPEK</sequence>
<dbReference type="Proteomes" id="UP000441717">
    <property type="component" value="Unassembled WGS sequence"/>
</dbReference>
<dbReference type="OrthoDB" id="2110692at2"/>
<dbReference type="Pfam" id="PF01610">
    <property type="entry name" value="DDE_Tnp_ISL3"/>
    <property type="match status" value="1"/>
</dbReference>